<evidence type="ECO:0000313" key="2">
    <source>
        <dbReference type="Proteomes" id="UP000184774"/>
    </source>
</evidence>
<dbReference type="EMBL" id="FSSB01000036">
    <property type="protein sequence ID" value="SIO96628.1"/>
    <property type="molecule type" value="Genomic_DNA"/>
</dbReference>
<name>A0A1N6MAZ8_9VIBR</name>
<gene>
    <name evidence="1" type="ORF">VSP9026_04431</name>
</gene>
<organism evidence="1 2">
    <name type="scientific">Vibrio spartinae</name>
    <dbReference type="NCBI Taxonomy" id="1918945"/>
    <lineage>
        <taxon>Bacteria</taxon>
        <taxon>Pseudomonadati</taxon>
        <taxon>Pseudomonadota</taxon>
        <taxon>Gammaproteobacteria</taxon>
        <taxon>Vibrionales</taxon>
        <taxon>Vibrionaceae</taxon>
        <taxon>Vibrio</taxon>
    </lineage>
</organism>
<reference evidence="1 2" key="1">
    <citation type="submission" date="2016-12" db="EMBL/GenBank/DDBJ databases">
        <authorList>
            <person name="Song W.-J."/>
            <person name="Kurnit D.M."/>
        </authorList>
    </citation>
    <scope>NUCLEOTIDE SEQUENCE [LARGE SCALE GENOMIC DNA]</scope>
    <source>
        <strain evidence="1 2">CECT 9026</strain>
    </source>
</reference>
<dbReference type="AlphaFoldDB" id="A0A1N6MAZ8"/>
<protein>
    <submittedName>
        <fullName evidence="1">Uncharacterized protein</fullName>
    </submittedName>
</protein>
<evidence type="ECO:0000313" key="1">
    <source>
        <dbReference type="EMBL" id="SIO96628.1"/>
    </source>
</evidence>
<proteinExistence type="predicted"/>
<dbReference type="Proteomes" id="UP000184774">
    <property type="component" value="Unassembled WGS sequence"/>
</dbReference>
<dbReference type="OrthoDB" id="2318182at2"/>
<dbReference type="RefSeq" id="WP_074375050.1">
    <property type="nucleotide sequence ID" value="NZ_AP024908.1"/>
</dbReference>
<sequence>MSGFKLTKEIIGLSVSSIWDVAKLEWSLAQIYEADEPERCLCGHFPIIEICVLQNKQNKNQAIVGNCCVKKFIGLPSDKIFQAVKRVRKDNEKSLNVEAIDHAYRSGWINEWEYNFSIDTMRKRNLSVKQLGTRKIVNEKMLFNMRRANQNG</sequence>
<accession>A0A1N6MAZ8</accession>